<proteinExistence type="inferred from homology"/>
<comment type="similarity">
    <text evidence="1">Belongs to the GOLGA6 family.</text>
</comment>
<dbReference type="InterPro" id="IPR026737">
    <property type="entry name" value="GOLGA6L"/>
</dbReference>
<gene>
    <name evidence="3" type="ORF">Agabi119p4_6317</name>
</gene>
<evidence type="ECO:0000256" key="1">
    <source>
        <dbReference type="ARBA" id="ARBA00008368"/>
    </source>
</evidence>
<name>A0A8H7C9M9_AGABI</name>
<dbReference type="Proteomes" id="UP000629468">
    <property type="component" value="Unassembled WGS sequence"/>
</dbReference>
<organism evidence="3 4">
    <name type="scientific">Agaricus bisporus var. burnettii</name>
    <dbReference type="NCBI Taxonomy" id="192524"/>
    <lineage>
        <taxon>Eukaryota</taxon>
        <taxon>Fungi</taxon>
        <taxon>Dikarya</taxon>
        <taxon>Basidiomycota</taxon>
        <taxon>Agaricomycotina</taxon>
        <taxon>Agaricomycetes</taxon>
        <taxon>Agaricomycetidae</taxon>
        <taxon>Agaricales</taxon>
        <taxon>Agaricineae</taxon>
        <taxon>Agaricaceae</taxon>
        <taxon>Agaricus</taxon>
    </lineage>
</organism>
<dbReference type="SUPFAM" id="SSF57997">
    <property type="entry name" value="Tropomyosin"/>
    <property type="match status" value="1"/>
</dbReference>
<reference evidence="3 4" key="1">
    <citation type="journal article" name="Sci. Rep.">
        <title>Telomere-to-telomere assembled and centromere annotated genomes of the two main subspecies of the button mushroom Agaricus bisporus reveal especially polymorphic chromosome ends.</title>
        <authorList>
            <person name="Sonnenberg A.S.M."/>
            <person name="Sedaghat-Telgerd N."/>
            <person name="Lavrijssen B."/>
            <person name="Ohm R.A."/>
            <person name="Hendrickx P.M."/>
            <person name="Scholtmeijer K."/>
            <person name="Baars J.J.P."/>
            <person name="van Peer A."/>
        </authorList>
    </citation>
    <scope>NUCLEOTIDE SEQUENCE [LARGE SCALE GENOMIC DNA]</scope>
    <source>
        <strain evidence="3 4">H119_p4</strain>
    </source>
</reference>
<feature type="coiled-coil region" evidence="2">
    <location>
        <begin position="133"/>
        <end position="251"/>
    </location>
</feature>
<protein>
    <submittedName>
        <fullName evidence="3">Uncharacterized protein</fullName>
    </submittedName>
</protein>
<dbReference type="PANTHER" id="PTHR23143">
    <property type="entry name" value="TRICHOHYALIN-RELATED"/>
    <property type="match status" value="1"/>
</dbReference>
<accession>A0A8H7C9M9</accession>
<evidence type="ECO:0000256" key="2">
    <source>
        <dbReference type="SAM" id="Coils"/>
    </source>
</evidence>
<dbReference type="Gene3D" id="1.10.287.1490">
    <property type="match status" value="1"/>
</dbReference>
<comment type="caution">
    <text evidence="3">The sequence shown here is derived from an EMBL/GenBank/DDBJ whole genome shotgun (WGS) entry which is preliminary data.</text>
</comment>
<evidence type="ECO:0000313" key="4">
    <source>
        <dbReference type="Proteomes" id="UP000629468"/>
    </source>
</evidence>
<dbReference type="PANTHER" id="PTHR23143:SF23">
    <property type="entry name" value="ZINC FINGER PROTEIN 729-LIKE"/>
    <property type="match status" value="1"/>
</dbReference>
<dbReference type="EMBL" id="JABXXO010000009">
    <property type="protein sequence ID" value="KAF7770343.1"/>
    <property type="molecule type" value="Genomic_DNA"/>
</dbReference>
<evidence type="ECO:0000313" key="3">
    <source>
        <dbReference type="EMBL" id="KAF7770343.1"/>
    </source>
</evidence>
<dbReference type="AlphaFoldDB" id="A0A8H7C9M9"/>
<sequence>MDQDATPVAQKELIGVFSDWTEVVPGPDQKSVLEGVRELHTKLKANIFGAFGSDFSMRYRPCDQFGGSNSDLARMTYGQLPSAPVVLVFEPSPKGKANKHLQELGTENFGFYSVLAEFKKETDTKIWEMHCKLDETVDELRGAKETIKRHEKRIESQEKTIERQEKRIESQEKTIERQEKRIESQEKTIERQEKRIESQEKTIERQEKELNGAKKTIKRQEKRIGYLDKELSSAKKAIERQDKTIVSLKEEHQKDHKFHAYLHLRALLDQSRKKIAHEFGVEKWNAFVRENGNQCSALIYGRFANSLTLECIEFLCDDQSMVRLRGNVIAHHEETDKMQQAITDDDVVEDDRKHLLMLFDFISQEMAN</sequence>
<keyword evidence="2" id="KW-0175">Coiled coil</keyword>